<feature type="transmembrane region" description="Helical" evidence="5">
    <location>
        <begin position="358"/>
        <end position="382"/>
    </location>
</feature>
<dbReference type="PANTHER" id="PTHR11785">
    <property type="entry name" value="AMINO ACID TRANSPORTER"/>
    <property type="match status" value="1"/>
</dbReference>
<evidence type="ECO:0000256" key="3">
    <source>
        <dbReference type="ARBA" id="ARBA00022989"/>
    </source>
</evidence>
<dbReference type="Gene3D" id="1.20.1740.10">
    <property type="entry name" value="Amino acid/polyamine transporter I"/>
    <property type="match status" value="1"/>
</dbReference>
<evidence type="ECO:0000256" key="4">
    <source>
        <dbReference type="ARBA" id="ARBA00023136"/>
    </source>
</evidence>
<evidence type="ECO:0000256" key="2">
    <source>
        <dbReference type="ARBA" id="ARBA00022692"/>
    </source>
</evidence>
<dbReference type="PANTHER" id="PTHR11785:SF498">
    <property type="entry name" value="HIGH-AFFINITY METHIONINE PERMEASE"/>
    <property type="match status" value="1"/>
</dbReference>
<comment type="subcellular location">
    <subcellularLocation>
        <location evidence="1">Membrane</location>
        <topology evidence="1">Multi-pass membrane protein</topology>
    </subcellularLocation>
</comment>
<evidence type="ECO:0000313" key="6">
    <source>
        <dbReference type="EMBL" id="GCB23733.1"/>
    </source>
</evidence>
<organism evidence="6 7">
    <name type="scientific">Aspergillus awamori</name>
    <name type="common">Black koji mold</name>
    <dbReference type="NCBI Taxonomy" id="105351"/>
    <lineage>
        <taxon>Eukaryota</taxon>
        <taxon>Fungi</taxon>
        <taxon>Dikarya</taxon>
        <taxon>Ascomycota</taxon>
        <taxon>Pezizomycotina</taxon>
        <taxon>Eurotiomycetes</taxon>
        <taxon>Eurotiomycetidae</taxon>
        <taxon>Eurotiales</taxon>
        <taxon>Aspergillaceae</taxon>
        <taxon>Aspergillus</taxon>
    </lineage>
</organism>
<keyword evidence="7" id="KW-1185">Reference proteome</keyword>
<dbReference type="AlphaFoldDB" id="A0A401KWQ4"/>
<evidence type="ECO:0000256" key="1">
    <source>
        <dbReference type="ARBA" id="ARBA00004141"/>
    </source>
</evidence>
<keyword evidence="2 5" id="KW-0812">Transmembrane</keyword>
<gene>
    <name evidence="6" type="ORF">AAWM_06618</name>
</gene>
<feature type="transmembrane region" description="Helical" evidence="5">
    <location>
        <begin position="80"/>
        <end position="100"/>
    </location>
</feature>
<dbReference type="GO" id="GO:0016020">
    <property type="term" value="C:membrane"/>
    <property type="evidence" value="ECO:0007669"/>
    <property type="project" value="UniProtKB-SubCell"/>
</dbReference>
<dbReference type="STRING" id="105351.A0A401KWQ4"/>
<feature type="transmembrane region" description="Helical" evidence="5">
    <location>
        <begin position="112"/>
        <end position="136"/>
    </location>
</feature>
<protein>
    <submittedName>
        <fullName evidence="6">High-affinity methionine permease</fullName>
    </submittedName>
</protein>
<sequence length="579" mass="63125">MTDPVVESAYQKGILPDAKAVEEGPRRTDGVSGLCMCDCPISSQVSPKVSRHSDEESALTVSKLDEGNVFEATPDDRRQIGVISASFLIFNRVIGTGIFATPSTILSLSGSVGLSLIMWVIGTLIAMAGTAVYLEWGTAIPKNGGEKNYLEYVFKKPKFLMTAMYAAYAVLLGWAASNSVVFGEYILNAADIEVDRWNQRGIGLACITAAFLIHSFAVKWGLMLQNFLGVVKLVIILFVIVAGWVALGGHMKIDPPHNFTNAFEGTTDTGYGIVMALYNVIWSFIGYSNANYALSETKNPTRTLKIAAPIAIISVGIMYMLCNIAYFAAVPKEQFLSSGQTVAAAFFGNMFGARAEKVMSVFVALSAFGNVLSVIFSQGRIVQALGREGVLPLSKIWASNRPFNSPAAGLFEHWVVSVIIMLAPPPGDAYNFLVNLISYPLSIVNVFVSGGLIYIYLTKEKNFPDWSPGIRATLPVTIFFCLSNMYLVVAPYVPPSAGQSVYNSLPYYLHCVVALGIFALGAIYYLVWAVLMPRFGRYILVKESVVDADGWSRSVFTKMPIEQAEALRHEGQQQGEHHF</sequence>
<dbReference type="GO" id="GO:0015179">
    <property type="term" value="F:L-amino acid transmembrane transporter activity"/>
    <property type="evidence" value="ECO:0007669"/>
    <property type="project" value="TreeGrafter"/>
</dbReference>
<dbReference type="InterPro" id="IPR050598">
    <property type="entry name" value="AminoAcid_Transporter"/>
</dbReference>
<reference evidence="6 7" key="1">
    <citation type="submission" date="2016-09" db="EMBL/GenBank/DDBJ databases">
        <title>Aspergillus awamori IFM 58123T.</title>
        <authorList>
            <person name="Kusuya Y."/>
            <person name="Shimizu M."/>
            <person name="Takahashi H."/>
            <person name="Yaguchi T."/>
        </authorList>
    </citation>
    <scope>NUCLEOTIDE SEQUENCE [LARGE SCALE GENOMIC DNA]</scope>
    <source>
        <strain evidence="6 7">IFM 58123</strain>
    </source>
</reference>
<proteinExistence type="predicted"/>
<evidence type="ECO:0000313" key="7">
    <source>
        <dbReference type="Proteomes" id="UP000286921"/>
    </source>
</evidence>
<dbReference type="Pfam" id="PF13520">
    <property type="entry name" value="AA_permease_2"/>
    <property type="match status" value="1"/>
</dbReference>
<feature type="transmembrane region" description="Helical" evidence="5">
    <location>
        <begin position="197"/>
        <end position="218"/>
    </location>
</feature>
<feature type="transmembrane region" description="Helical" evidence="5">
    <location>
        <begin position="230"/>
        <end position="251"/>
    </location>
</feature>
<feature type="transmembrane region" description="Helical" evidence="5">
    <location>
        <begin position="469"/>
        <end position="487"/>
    </location>
</feature>
<evidence type="ECO:0000256" key="5">
    <source>
        <dbReference type="SAM" id="Phobius"/>
    </source>
</evidence>
<dbReference type="FunFam" id="1.20.1740.10:FF:000025">
    <property type="entry name" value="High-affinity methionine permease"/>
    <property type="match status" value="1"/>
</dbReference>
<comment type="caution">
    <text evidence="6">The sequence shown here is derived from an EMBL/GenBank/DDBJ whole genome shotgun (WGS) entry which is preliminary data.</text>
</comment>
<feature type="transmembrane region" description="Helical" evidence="5">
    <location>
        <begin position="436"/>
        <end position="457"/>
    </location>
</feature>
<dbReference type="InterPro" id="IPR002293">
    <property type="entry name" value="AA/rel_permease1"/>
</dbReference>
<accession>A0A401KWQ4</accession>
<name>A0A401KWQ4_ASPAW</name>
<keyword evidence="4 5" id="KW-0472">Membrane</keyword>
<feature type="transmembrane region" description="Helical" evidence="5">
    <location>
        <begin position="306"/>
        <end position="329"/>
    </location>
</feature>
<feature type="transmembrane region" description="Helical" evidence="5">
    <location>
        <begin position="507"/>
        <end position="531"/>
    </location>
</feature>
<keyword evidence="3 5" id="KW-1133">Transmembrane helix</keyword>
<feature type="transmembrane region" description="Helical" evidence="5">
    <location>
        <begin position="271"/>
        <end position="294"/>
    </location>
</feature>
<feature type="transmembrane region" description="Helical" evidence="5">
    <location>
        <begin position="157"/>
        <end position="177"/>
    </location>
</feature>
<dbReference type="Proteomes" id="UP000286921">
    <property type="component" value="Unassembled WGS sequence"/>
</dbReference>
<feature type="transmembrane region" description="Helical" evidence="5">
    <location>
        <begin position="403"/>
        <end position="424"/>
    </location>
</feature>
<dbReference type="EMBL" id="BDHI01000015">
    <property type="protein sequence ID" value="GCB23733.1"/>
    <property type="molecule type" value="Genomic_DNA"/>
</dbReference>
<dbReference type="PIRSF" id="PIRSF006060">
    <property type="entry name" value="AA_transporter"/>
    <property type="match status" value="1"/>
</dbReference>